<keyword evidence="3" id="KW-1185">Reference proteome</keyword>
<accession>A0AAD9LX70</accession>
<dbReference type="AlphaFoldDB" id="A0AAD9LX70"/>
<name>A0AAD9LX70_9PEZI</name>
<evidence type="ECO:0000313" key="3">
    <source>
        <dbReference type="Proteomes" id="UP001232148"/>
    </source>
</evidence>
<gene>
    <name evidence="2" type="ORF">LX32DRAFT_101833</name>
</gene>
<organism evidence="2 3">
    <name type="scientific">Colletotrichum zoysiae</name>
    <dbReference type="NCBI Taxonomy" id="1216348"/>
    <lineage>
        <taxon>Eukaryota</taxon>
        <taxon>Fungi</taxon>
        <taxon>Dikarya</taxon>
        <taxon>Ascomycota</taxon>
        <taxon>Pezizomycotina</taxon>
        <taxon>Sordariomycetes</taxon>
        <taxon>Hypocreomycetidae</taxon>
        <taxon>Glomerellales</taxon>
        <taxon>Glomerellaceae</taxon>
        <taxon>Colletotrichum</taxon>
        <taxon>Colletotrichum graminicola species complex</taxon>
    </lineage>
</organism>
<evidence type="ECO:0000256" key="1">
    <source>
        <dbReference type="SAM" id="MobiDB-lite"/>
    </source>
</evidence>
<protein>
    <submittedName>
        <fullName evidence="2">Uncharacterized protein</fullName>
    </submittedName>
</protein>
<sequence>MHPPSQPPAAHRPELHLSSTDPSGVGTEITLHMLGWWRCVLQVTRGHVPEAVLCCVVRPRPEGASREAWGRDDTGGGPPSMRIKGELWTGSRSDSAFRGHRLRTGDLVSFPALALSLTLSLSLSLCRSLSVALSLSLSLDFCSCVSSSTSFR</sequence>
<dbReference type="Proteomes" id="UP001232148">
    <property type="component" value="Unassembled WGS sequence"/>
</dbReference>
<comment type="caution">
    <text evidence="2">The sequence shown here is derived from an EMBL/GenBank/DDBJ whole genome shotgun (WGS) entry which is preliminary data.</text>
</comment>
<reference evidence="2" key="1">
    <citation type="submission" date="2021-06" db="EMBL/GenBank/DDBJ databases">
        <title>Comparative genomics, transcriptomics and evolutionary studies reveal genomic signatures of adaptation to plant cell wall in hemibiotrophic fungi.</title>
        <authorList>
            <consortium name="DOE Joint Genome Institute"/>
            <person name="Baroncelli R."/>
            <person name="Diaz J.F."/>
            <person name="Benocci T."/>
            <person name="Peng M."/>
            <person name="Battaglia E."/>
            <person name="Haridas S."/>
            <person name="Andreopoulos W."/>
            <person name="Labutti K."/>
            <person name="Pangilinan J."/>
            <person name="Floch G.L."/>
            <person name="Makela M.R."/>
            <person name="Henrissat B."/>
            <person name="Grigoriev I.V."/>
            <person name="Crouch J.A."/>
            <person name="De Vries R.P."/>
            <person name="Sukno S.A."/>
            <person name="Thon M.R."/>
        </authorList>
    </citation>
    <scope>NUCLEOTIDE SEQUENCE</scope>
    <source>
        <strain evidence="2">MAFF235873</strain>
    </source>
</reference>
<dbReference type="EMBL" id="MU842966">
    <property type="protein sequence ID" value="KAK2024419.1"/>
    <property type="molecule type" value="Genomic_DNA"/>
</dbReference>
<feature type="region of interest" description="Disordered" evidence="1">
    <location>
        <begin position="1"/>
        <end position="21"/>
    </location>
</feature>
<proteinExistence type="predicted"/>
<evidence type="ECO:0000313" key="2">
    <source>
        <dbReference type="EMBL" id="KAK2024419.1"/>
    </source>
</evidence>